<dbReference type="Proteomes" id="UP000295110">
    <property type="component" value="Unassembled WGS sequence"/>
</dbReference>
<dbReference type="GO" id="GO:0004713">
    <property type="term" value="F:protein tyrosine kinase activity"/>
    <property type="evidence" value="ECO:0007669"/>
    <property type="project" value="TreeGrafter"/>
</dbReference>
<protein>
    <submittedName>
        <fullName evidence="8">Capsule polysaccharide export protein KpsE/RkpR</fullName>
    </submittedName>
</protein>
<evidence type="ECO:0000256" key="3">
    <source>
        <dbReference type="ARBA" id="ARBA00022692"/>
    </source>
</evidence>
<evidence type="ECO:0000256" key="6">
    <source>
        <dbReference type="SAM" id="Phobius"/>
    </source>
</evidence>
<dbReference type="EMBL" id="SMBU01000061">
    <property type="protein sequence ID" value="TCU82932.1"/>
    <property type="molecule type" value="Genomic_DNA"/>
</dbReference>
<dbReference type="PANTHER" id="PTHR32309">
    <property type="entry name" value="TYROSINE-PROTEIN KINASE"/>
    <property type="match status" value="1"/>
</dbReference>
<evidence type="ECO:0000256" key="5">
    <source>
        <dbReference type="ARBA" id="ARBA00023136"/>
    </source>
</evidence>
<keyword evidence="3 6" id="KW-0812">Transmembrane</keyword>
<dbReference type="InterPro" id="IPR050445">
    <property type="entry name" value="Bact_polysacc_biosynth/exp"/>
</dbReference>
<dbReference type="PANTHER" id="PTHR32309:SF13">
    <property type="entry name" value="FERRIC ENTEROBACTIN TRANSPORT PROTEIN FEPE"/>
    <property type="match status" value="1"/>
</dbReference>
<feature type="transmembrane region" description="Helical" evidence="6">
    <location>
        <begin position="75"/>
        <end position="95"/>
    </location>
</feature>
<evidence type="ECO:0000259" key="7">
    <source>
        <dbReference type="Pfam" id="PF02706"/>
    </source>
</evidence>
<accession>A0A4R3U9N0</accession>
<dbReference type="AlphaFoldDB" id="A0A4R3U9N0"/>
<evidence type="ECO:0000256" key="4">
    <source>
        <dbReference type="ARBA" id="ARBA00022989"/>
    </source>
</evidence>
<feature type="transmembrane region" description="Helical" evidence="6">
    <location>
        <begin position="36"/>
        <end position="55"/>
    </location>
</feature>
<evidence type="ECO:0000256" key="2">
    <source>
        <dbReference type="ARBA" id="ARBA00022475"/>
    </source>
</evidence>
<reference evidence="8 9" key="1">
    <citation type="submission" date="2019-03" db="EMBL/GenBank/DDBJ databases">
        <title>Genomic Encyclopedia of Type Strains, Phase IV (KMG-IV): sequencing the most valuable type-strain genomes for metagenomic binning, comparative biology and taxonomic classification.</title>
        <authorList>
            <person name="Goeker M."/>
        </authorList>
    </citation>
    <scope>NUCLEOTIDE SEQUENCE [LARGE SCALE GENOMIC DNA]</scope>
    <source>
        <strain evidence="8 9">DSM 654</strain>
    </source>
</reference>
<feature type="transmembrane region" description="Helical" evidence="6">
    <location>
        <begin position="347"/>
        <end position="365"/>
    </location>
</feature>
<dbReference type="GO" id="GO:0005886">
    <property type="term" value="C:plasma membrane"/>
    <property type="evidence" value="ECO:0007669"/>
    <property type="project" value="UniProtKB-SubCell"/>
</dbReference>
<gene>
    <name evidence="8" type="ORF">EV671_10619</name>
</gene>
<keyword evidence="5 6" id="KW-0472">Membrane</keyword>
<feature type="domain" description="Polysaccharide chain length determinant N-terminal" evidence="7">
    <location>
        <begin position="21"/>
        <end position="118"/>
    </location>
</feature>
<comment type="caution">
    <text evidence="8">The sequence shown here is derived from an EMBL/GenBank/DDBJ whole genome shotgun (WGS) entry which is preliminary data.</text>
</comment>
<evidence type="ECO:0000256" key="1">
    <source>
        <dbReference type="ARBA" id="ARBA00004651"/>
    </source>
</evidence>
<proteinExistence type="predicted"/>
<dbReference type="Pfam" id="PF02706">
    <property type="entry name" value="Wzz"/>
    <property type="match status" value="1"/>
</dbReference>
<comment type="subcellular location">
    <subcellularLocation>
        <location evidence="1">Cell membrane</location>
        <topology evidence="1">Multi-pass membrane protein</topology>
    </subcellularLocation>
</comment>
<keyword evidence="9" id="KW-1185">Reference proteome</keyword>
<evidence type="ECO:0000313" key="8">
    <source>
        <dbReference type="EMBL" id="TCU82932.1"/>
    </source>
</evidence>
<dbReference type="InterPro" id="IPR003856">
    <property type="entry name" value="LPS_length_determ_N"/>
</dbReference>
<keyword evidence="4 6" id="KW-1133">Transmembrane helix</keyword>
<organism evidence="8 9">
    <name type="scientific">Roseateles saccharophilus</name>
    <name type="common">Pseudomonas saccharophila</name>
    <dbReference type="NCBI Taxonomy" id="304"/>
    <lineage>
        <taxon>Bacteria</taxon>
        <taxon>Pseudomonadati</taxon>
        <taxon>Pseudomonadota</taxon>
        <taxon>Betaproteobacteria</taxon>
        <taxon>Burkholderiales</taxon>
        <taxon>Sphaerotilaceae</taxon>
        <taxon>Roseateles</taxon>
    </lineage>
</organism>
<sequence>MTLSRPSDISIDMSSDPKEGVSIVDLASTLASRWRLVFGGSLATGVLAFAASYLIAPTFTSKTTFLPPQQQQNSAVSALASFGALSGLAGGITGIKSPGDQYVALMQSVNIEDRVIDQFKLMDAYEAKFRFEARRELERNVRIALGKKDGLISVEVDSKDPKVAAAMANQYVAELRRLTGELALTEAQQRRVFFEGELKRTQLKLTEAQQILQSSGFNPGALKNEPKAAAEGYASLKAQVTAAEVRLQAMRRGLAEATPEIQQQIALLGALRAELNKIETTSERGNGKDSDYVTRYREFKYQETLFELFSKQFEMARLDESREGALIQVVDVATPAEWKSKPKRASIALGATTVAFLVLAIWVLATNSRKMAKVPQSK</sequence>
<evidence type="ECO:0000313" key="9">
    <source>
        <dbReference type="Proteomes" id="UP000295110"/>
    </source>
</evidence>
<name>A0A4R3U9N0_ROSSA</name>
<keyword evidence="2" id="KW-1003">Cell membrane</keyword>